<dbReference type="AlphaFoldDB" id="A0A0F9JRC2"/>
<comment type="caution">
    <text evidence="1">The sequence shown here is derived from an EMBL/GenBank/DDBJ whole genome shotgun (WGS) entry which is preliminary data.</text>
</comment>
<name>A0A0F9JRC2_9ZZZZ</name>
<proteinExistence type="predicted"/>
<sequence length="73" mass="8043">MQNQENSKSTPPSFLATCNKCGHTRVCTVLRAIGPLMANWPEDSRPFEANQIASICKEFISDAAMQTLKGDNK</sequence>
<dbReference type="EMBL" id="LAZR01015618">
    <property type="protein sequence ID" value="KKM08136.1"/>
    <property type="molecule type" value="Genomic_DNA"/>
</dbReference>
<evidence type="ECO:0000313" key="1">
    <source>
        <dbReference type="EMBL" id="KKM08136.1"/>
    </source>
</evidence>
<organism evidence="1">
    <name type="scientific">marine sediment metagenome</name>
    <dbReference type="NCBI Taxonomy" id="412755"/>
    <lineage>
        <taxon>unclassified sequences</taxon>
        <taxon>metagenomes</taxon>
        <taxon>ecological metagenomes</taxon>
    </lineage>
</organism>
<reference evidence="1" key="1">
    <citation type="journal article" date="2015" name="Nature">
        <title>Complex archaea that bridge the gap between prokaryotes and eukaryotes.</title>
        <authorList>
            <person name="Spang A."/>
            <person name="Saw J.H."/>
            <person name="Jorgensen S.L."/>
            <person name="Zaremba-Niedzwiedzka K."/>
            <person name="Martijn J."/>
            <person name="Lind A.E."/>
            <person name="van Eijk R."/>
            <person name="Schleper C."/>
            <person name="Guy L."/>
            <person name="Ettema T.J."/>
        </authorList>
    </citation>
    <scope>NUCLEOTIDE SEQUENCE</scope>
</reference>
<gene>
    <name evidence="1" type="ORF">LCGC14_1726970</name>
</gene>
<accession>A0A0F9JRC2</accession>
<protein>
    <submittedName>
        <fullName evidence="1">Uncharacterized protein</fullName>
    </submittedName>
</protein>